<dbReference type="STRING" id="549386.SAMN02927923_02397"/>
<dbReference type="InterPro" id="IPR029063">
    <property type="entry name" value="SAM-dependent_MTases_sf"/>
</dbReference>
<dbReference type="OrthoDB" id="7236134at2"/>
<name>A0A1G5IZ77_9HYPH</name>
<dbReference type="AlphaFoldDB" id="A0A1G5IZ77"/>
<gene>
    <name evidence="1" type="ORF">SAMN02927923_02397</name>
</gene>
<dbReference type="CDD" id="cd02440">
    <property type="entry name" value="AdoMet_MTases"/>
    <property type="match status" value="1"/>
</dbReference>
<dbReference type="GO" id="GO:0008168">
    <property type="term" value="F:methyltransferase activity"/>
    <property type="evidence" value="ECO:0007669"/>
    <property type="project" value="UniProtKB-KW"/>
</dbReference>
<keyword evidence="1" id="KW-0489">Methyltransferase</keyword>
<evidence type="ECO:0000313" key="2">
    <source>
        <dbReference type="Proteomes" id="UP000199569"/>
    </source>
</evidence>
<accession>A0A1G5IZ77</accession>
<protein>
    <submittedName>
        <fullName evidence="1">Methyltransferase domain-containing protein</fullName>
    </submittedName>
</protein>
<dbReference type="SUPFAM" id="SSF53335">
    <property type="entry name" value="S-adenosyl-L-methionine-dependent methyltransferases"/>
    <property type="match status" value="1"/>
</dbReference>
<organism evidence="1 2">
    <name type="scientific">Microvirga guangxiensis</name>
    <dbReference type="NCBI Taxonomy" id="549386"/>
    <lineage>
        <taxon>Bacteria</taxon>
        <taxon>Pseudomonadati</taxon>
        <taxon>Pseudomonadota</taxon>
        <taxon>Alphaproteobacteria</taxon>
        <taxon>Hyphomicrobiales</taxon>
        <taxon>Methylobacteriaceae</taxon>
        <taxon>Microvirga</taxon>
    </lineage>
</organism>
<proteinExistence type="predicted"/>
<dbReference type="EMBL" id="FMVJ01000006">
    <property type="protein sequence ID" value="SCY81214.1"/>
    <property type="molecule type" value="Genomic_DNA"/>
</dbReference>
<dbReference type="Proteomes" id="UP000199569">
    <property type="component" value="Unassembled WGS sequence"/>
</dbReference>
<sequence length="210" mass="23581">MSQLEFTNTWFEDTARPVWDQLIPQFQPRKILEIGSYEGASAYYLVQKLAPLHPLELHCIDTWEGGIEHQEGGGAETDMSAVEARFLKNARTMAESAPNPVELVVHKGFSHAQLAKILASGHESSFDMVYVDGSHQAPDVLCDAILSFRLLKTGGLLIFDDYLWFEDLPSGKDLTRSPKIALDAFTNIYCRKLNILALPPHQLYMQKTSD</sequence>
<reference evidence="1 2" key="1">
    <citation type="submission" date="2016-10" db="EMBL/GenBank/DDBJ databases">
        <authorList>
            <person name="de Groot N.N."/>
        </authorList>
    </citation>
    <scope>NUCLEOTIDE SEQUENCE [LARGE SCALE GENOMIC DNA]</scope>
    <source>
        <strain evidence="1 2">CGMCC 1.7666</strain>
    </source>
</reference>
<keyword evidence="1" id="KW-0808">Transferase</keyword>
<dbReference type="Pfam" id="PF13578">
    <property type="entry name" value="Methyltransf_24"/>
    <property type="match status" value="1"/>
</dbReference>
<dbReference type="Gene3D" id="3.40.50.150">
    <property type="entry name" value="Vaccinia Virus protein VP39"/>
    <property type="match status" value="1"/>
</dbReference>
<dbReference type="GO" id="GO:0032259">
    <property type="term" value="P:methylation"/>
    <property type="evidence" value="ECO:0007669"/>
    <property type="project" value="UniProtKB-KW"/>
</dbReference>
<evidence type="ECO:0000313" key="1">
    <source>
        <dbReference type="EMBL" id="SCY81214.1"/>
    </source>
</evidence>
<dbReference type="RefSeq" id="WP_091134641.1">
    <property type="nucleotide sequence ID" value="NZ_FMVJ01000006.1"/>
</dbReference>
<keyword evidence="2" id="KW-1185">Reference proteome</keyword>